<evidence type="ECO:0000313" key="3">
    <source>
        <dbReference type="EMBL" id="PMS25562.1"/>
    </source>
</evidence>
<keyword evidence="4" id="KW-1185">Reference proteome</keyword>
<feature type="region of interest" description="Disordered" evidence="1">
    <location>
        <begin position="49"/>
        <end position="78"/>
    </location>
</feature>
<accession>A0A2N7W836</accession>
<sequence length="78" mass="8752">MRLFTLIRRGVRCAARIARRLSVPRLAVIFNAPPPGLDFRLPLTQRVTQHDPQQINSSEPLAAPVRPLSHAASERSFL</sequence>
<organism evidence="2 5">
    <name type="scientific">Paraburkholderia rhynchosiae</name>
    <dbReference type="NCBI Taxonomy" id="487049"/>
    <lineage>
        <taxon>Bacteria</taxon>
        <taxon>Pseudomonadati</taxon>
        <taxon>Pseudomonadota</taxon>
        <taxon>Betaproteobacteria</taxon>
        <taxon>Burkholderiales</taxon>
        <taxon>Burkholderiaceae</taxon>
        <taxon>Paraburkholderia</taxon>
    </lineage>
</organism>
<proteinExistence type="predicted"/>
<dbReference type="Proteomes" id="UP000494205">
    <property type="component" value="Unassembled WGS sequence"/>
</dbReference>
<name>A0A2N7W836_9BURK</name>
<reference evidence="2 5" key="2">
    <citation type="submission" date="2020-04" db="EMBL/GenBank/DDBJ databases">
        <authorList>
            <person name="De Canck E."/>
        </authorList>
    </citation>
    <scope>NUCLEOTIDE SEQUENCE [LARGE SCALE GENOMIC DNA]</scope>
    <source>
        <strain evidence="2 5">LMG 27174</strain>
    </source>
</reference>
<dbReference type="EMBL" id="PNXY01000028">
    <property type="protein sequence ID" value="PMS25562.1"/>
    <property type="molecule type" value="Genomic_DNA"/>
</dbReference>
<protein>
    <submittedName>
        <fullName evidence="2">Uncharacterized protein</fullName>
    </submittedName>
</protein>
<dbReference type="EMBL" id="CADIJZ010000031">
    <property type="protein sequence ID" value="CAB3734594.1"/>
    <property type="molecule type" value="Genomic_DNA"/>
</dbReference>
<dbReference type="Proteomes" id="UP000235659">
    <property type="component" value="Unassembled WGS sequence"/>
</dbReference>
<feature type="compositionally biased region" description="Polar residues" evidence="1">
    <location>
        <begin position="49"/>
        <end position="59"/>
    </location>
</feature>
<dbReference type="AlphaFoldDB" id="A0A2N7W836"/>
<evidence type="ECO:0000313" key="5">
    <source>
        <dbReference type="Proteomes" id="UP000494205"/>
    </source>
</evidence>
<evidence type="ECO:0000313" key="4">
    <source>
        <dbReference type="Proteomes" id="UP000235659"/>
    </source>
</evidence>
<gene>
    <name evidence="3" type="ORF">C0Z16_28940</name>
    <name evidence="2" type="ORF">LMG27174_06129</name>
</gene>
<evidence type="ECO:0000313" key="2">
    <source>
        <dbReference type="EMBL" id="CAB3734594.1"/>
    </source>
</evidence>
<evidence type="ECO:0000256" key="1">
    <source>
        <dbReference type="SAM" id="MobiDB-lite"/>
    </source>
</evidence>
<reference evidence="3 4" key="1">
    <citation type="submission" date="2018-01" db="EMBL/GenBank/DDBJ databases">
        <title>Whole genome analyses suggest that Burkholderia sensu lato contains two further novel genera in the rhizoxinica-symbiotica group Mycetohabitans gen. nov., and Trinickia gen. nov.: implications for the evolution of diazotrophy and nodulation in the Burkholderiaceae.</title>
        <authorList>
            <person name="Estrada-de los Santos P."/>
            <person name="Palmer M."/>
            <person name="Chavez-Ramirez B."/>
            <person name="Beukes C."/>
            <person name="Steenkamp E.T."/>
            <person name="Hirsch A.M."/>
            <person name="Manyaka P."/>
            <person name="Maluk M."/>
            <person name="Lafos M."/>
            <person name="Crook M."/>
            <person name="Gross E."/>
            <person name="Simon M.F."/>
            <person name="Bueno dos Reis Junior F."/>
            <person name="Poole P.S."/>
            <person name="Venter S.N."/>
            <person name="James E.K."/>
        </authorList>
    </citation>
    <scope>NUCLEOTIDE SEQUENCE [LARGE SCALE GENOMIC DNA]</scope>
    <source>
        <strain evidence="3 4">WSM 3937</strain>
    </source>
</reference>